<dbReference type="EMBL" id="BK014959">
    <property type="protein sequence ID" value="DAD84410.1"/>
    <property type="molecule type" value="Genomic_DNA"/>
</dbReference>
<protein>
    <submittedName>
        <fullName evidence="1">Uncharacterized protein</fullName>
    </submittedName>
</protein>
<accession>A0A8S5MQK5</accession>
<organism evidence="1">
    <name type="scientific">Podoviridae sp. ctUS21</name>
    <dbReference type="NCBI Taxonomy" id="2826557"/>
    <lineage>
        <taxon>Viruses</taxon>
        <taxon>Duplodnaviria</taxon>
        <taxon>Heunggongvirae</taxon>
        <taxon>Uroviricota</taxon>
        <taxon>Caudoviricetes</taxon>
    </lineage>
</organism>
<sequence length="141" mass="14944">MIEHKVITDKDTGEGLEIDNGRLNVAVDGTTIVIRGNKLVAVGNSVDLHVSSLSYDSETGELKAIVTDANGENRQEASTSLAALLSLSQEAGNLLTKKSDGVYLGVRDVIDEIGRDAVKEDTQVIKLTSLGGDFLGYTIPN</sequence>
<reference evidence="1" key="1">
    <citation type="journal article" date="2021" name="Proc. Natl. Acad. Sci. U.S.A.">
        <title>A Catalog of Tens of Thousands of Viruses from Human Metagenomes Reveals Hidden Associations with Chronic Diseases.</title>
        <authorList>
            <person name="Tisza M.J."/>
            <person name="Buck C.B."/>
        </authorList>
    </citation>
    <scope>NUCLEOTIDE SEQUENCE</scope>
    <source>
        <strain evidence="1">CtUS21</strain>
    </source>
</reference>
<evidence type="ECO:0000313" key="1">
    <source>
        <dbReference type="EMBL" id="DAD84410.1"/>
    </source>
</evidence>
<name>A0A8S5MQK5_9CAUD</name>
<proteinExistence type="predicted"/>